<proteinExistence type="predicted"/>
<evidence type="ECO:0000313" key="2">
    <source>
        <dbReference type="EMBL" id="CAF0911119.1"/>
    </source>
</evidence>
<reference evidence="2" key="1">
    <citation type="submission" date="2021-02" db="EMBL/GenBank/DDBJ databases">
        <authorList>
            <person name="Nowell W R."/>
        </authorList>
    </citation>
    <scope>NUCLEOTIDE SEQUENCE</scope>
</reference>
<protein>
    <submittedName>
        <fullName evidence="2">Uncharacterized protein</fullName>
    </submittedName>
</protein>
<name>A0A814A9K6_9BILA</name>
<evidence type="ECO:0000313" key="3">
    <source>
        <dbReference type="EMBL" id="CAF1573048.1"/>
    </source>
</evidence>
<dbReference type="AlphaFoldDB" id="A0A814A9K6"/>
<gene>
    <name evidence="3" type="ORF">JXQ802_LOCUS45400</name>
    <name evidence="2" type="ORF">PYM288_LOCUS10023</name>
</gene>
<sequence length="101" mass="11781">MYLLCINWYSIIGIHIHSQNRSIHSKKKSFNQCRIDYVGTTSVDPSWSEANDQLSNYKDDNDEEIDDVCNQIESQVFVLVVILIIISYVYLGTFICHQFED</sequence>
<dbReference type="Proteomes" id="UP000663870">
    <property type="component" value="Unassembled WGS sequence"/>
</dbReference>
<evidence type="ECO:0000313" key="4">
    <source>
        <dbReference type="Proteomes" id="UP000663854"/>
    </source>
</evidence>
<keyword evidence="1" id="KW-0472">Membrane</keyword>
<evidence type="ECO:0000256" key="1">
    <source>
        <dbReference type="SAM" id="Phobius"/>
    </source>
</evidence>
<feature type="transmembrane region" description="Helical" evidence="1">
    <location>
        <begin position="76"/>
        <end position="96"/>
    </location>
</feature>
<dbReference type="Proteomes" id="UP000663854">
    <property type="component" value="Unassembled WGS sequence"/>
</dbReference>
<comment type="caution">
    <text evidence="2">The sequence shown here is derived from an EMBL/GenBank/DDBJ whole genome shotgun (WGS) entry which is preliminary data.</text>
</comment>
<accession>A0A814A9K6</accession>
<keyword evidence="1" id="KW-1133">Transmembrane helix</keyword>
<dbReference type="EMBL" id="CAJNOL010003754">
    <property type="protein sequence ID" value="CAF1573048.1"/>
    <property type="molecule type" value="Genomic_DNA"/>
</dbReference>
<keyword evidence="5" id="KW-1185">Reference proteome</keyword>
<keyword evidence="1" id="KW-0812">Transmembrane</keyword>
<evidence type="ECO:0000313" key="5">
    <source>
        <dbReference type="Proteomes" id="UP000663870"/>
    </source>
</evidence>
<dbReference type="EMBL" id="CAJNOH010000153">
    <property type="protein sequence ID" value="CAF0911119.1"/>
    <property type="molecule type" value="Genomic_DNA"/>
</dbReference>
<organism evidence="2 4">
    <name type="scientific">Rotaria sordida</name>
    <dbReference type="NCBI Taxonomy" id="392033"/>
    <lineage>
        <taxon>Eukaryota</taxon>
        <taxon>Metazoa</taxon>
        <taxon>Spiralia</taxon>
        <taxon>Gnathifera</taxon>
        <taxon>Rotifera</taxon>
        <taxon>Eurotatoria</taxon>
        <taxon>Bdelloidea</taxon>
        <taxon>Philodinida</taxon>
        <taxon>Philodinidae</taxon>
        <taxon>Rotaria</taxon>
    </lineage>
</organism>